<dbReference type="AlphaFoldDB" id="A0AA91ICA9"/>
<accession>A0AA91ICA9</accession>
<sequence length="126" mass="13177">MHPCVSESAPPPTALMAAPAANAQSGTITITPATPRLRALQRRLAKWEIAHLRQHAADLAERLEAAEQRATEAERRLSDAEYACDLWHDQAVDAHKAAADAAGGVPGITMSGQFVVVPAGAGGLHA</sequence>
<proteinExistence type="predicted"/>
<evidence type="ECO:0000313" key="3">
    <source>
        <dbReference type="Proteomes" id="UP000077852"/>
    </source>
</evidence>
<organism evidence="2 3">
    <name type="scientific">Variovorax paradoxus</name>
    <dbReference type="NCBI Taxonomy" id="34073"/>
    <lineage>
        <taxon>Bacteria</taxon>
        <taxon>Pseudomonadati</taxon>
        <taxon>Pseudomonadota</taxon>
        <taxon>Betaproteobacteria</taxon>
        <taxon>Burkholderiales</taxon>
        <taxon>Comamonadaceae</taxon>
        <taxon>Variovorax</taxon>
    </lineage>
</organism>
<protein>
    <submittedName>
        <fullName evidence="2">Uncharacterized protein</fullName>
    </submittedName>
</protein>
<comment type="caution">
    <text evidence="2">The sequence shown here is derived from an EMBL/GenBank/DDBJ whole genome shotgun (WGS) entry which is preliminary data.</text>
</comment>
<feature type="coiled-coil region" evidence="1">
    <location>
        <begin position="49"/>
        <end position="83"/>
    </location>
</feature>
<reference evidence="2 3" key="1">
    <citation type="submission" date="2016-03" db="EMBL/GenBank/DDBJ databases">
        <title>Genome sequence of Variovorax paradoxus KB5.</title>
        <authorList>
            <person name="Jeong H."/>
            <person name="Hong C.E."/>
            <person name="Jo S.H."/>
            <person name="Park J.M."/>
        </authorList>
    </citation>
    <scope>NUCLEOTIDE SEQUENCE [LARGE SCALE GENOMIC DNA]</scope>
    <source>
        <strain evidence="2 3">KB5</strain>
    </source>
</reference>
<evidence type="ECO:0000313" key="2">
    <source>
        <dbReference type="EMBL" id="OAK66057.1"/>
    </source>
</evidence>
<keyword evidence="1" id="KW-0175">Coiled coil</keyword>
<gene>
    <name evidence="2" type="ORF">A3K87_09840</name>
</gene>
<name>A0AA91ICA9_VARPD</name>
<evidence type="ECO:0000256" key="1">
    <source>
        <dbReference type="SAM" id="Coils"/>
    </source>
</evidence>
<dbReference type="EMBL" id="LVHG01000027">
    <property type="protein sequence ID" value="OAK66057.1"/>
    <property type="molecule type" value="Genomic_DNA"/>
</dbReference>
<dbReference type="RefSeq" id="WP_155742418.1">
    <property type="nucleotide sequence ID" value="NZ_LVHG01000027.1"/>
</dbReference>
<dbReference type="Proteomes" id="UP000077852">
    <property type="component" value="Unassembled WGS sequence"/>
</dbReference>